<dbReference type="InterPro" id="IPR014770">
    <property type="entry name" value="Munc13_1"/>
</dbReference>
<evidence type="ECO:0000313" key="4">
    <source>
        <dbReference type="EMBL" id="ORX88924.1"/>
    </source>
</evidence>
<dbReference type="PANTHER" id="PTHR47263">
    <property type="entry name" value="ADENYLATE CYCLASE ACTIVATION PROTEIN GIT1"/>
    <property type="match status" value="1"/>
</dbReference>
<feature type="domain" description="MHD1" evidence="2">
    <location>
        <begin position="527"/>
        <end position="653"/>
    </location>
</feature>
<dbReference type="PROSITE" id="PS51259">
    <property type="entry name" value="MHD2"/>
    <property type="match status" value="1"/>
</dbReference>
<dbReference type="InterPro" id="IPR035892">
    <property type="entry name" value="C2_domain_sf"/>
</dbReference>
<dbReference type="Proteomes" id="UP000193498">
    <property type="component" value="Unassembled WGS sequence"/>
</dbReference>
<dbReference type="OrthoDB" id="2015333at2759"/>
<dbReference type="FunCoup" id="A0A1Y1XUG4">
    <property type="interactions" value="31"/>
</dbReference>
<dbReference type="PROSITE" id="PS50004">
    <property type="entry name" value="C2"/>
    <property type="match status" value="1"/>
</dbReference>
<evidence type="ECO:0000313" key="5">
    <source>
        <dbReference type="Proteomes" id="UP000193498"/>
    </source>
</evidence>
<dbReference type="Pfam" id="PF00168">
    <property type="entry name" value="C2"/>
    <property type="match status" value="1"/>
</dbReference>
<gene>
    <name evidence="4" type="ORF">K493DRAFT_410742</name>
</gene>
<dbReference type="InterPro" id="IPR052811">
    <property type="entry name" value="Glucose_resp_signaling"/>
</dbReference>
<dbReference type="AlphaFoldDB" id="A0A1Y1XUG4"/>
<protein>
    <recommendedName>
        <fullName evidence="6">C2 domain-containing protein</fullName>
    </recommendedName>
</protein>
<dbReference type="InterPro" id="IPR014772">
    <property type="entry name" value="Munc13_dom-2"/>
</dbReference>
<evidence type="ECO:0000259" key="1">
    <source>
        <dbReference type="PROSITE" id="PS50004"/>
    </source>
</evidence>
<evidence type="ECO:0000259" key="2">
    <source>
        <dbReference type="PROSITE" id="PS51258"/>
    </source>
</evidence>
<dbReference type="SUPFAM" id="SSF49562">
    <property type="entry name" value="C2 domain (Calcium/lipid-binding domain, CaLB)"/>
    <property type="match status" value="1"/>
</dbReference>
<dbReference type="Gene3D" id="2.60.40.150">
    <property type="entry name" value="C2 domain"/>
    <property type="match status" value="1"/>
</dbReference>
<dbReference type="Gene3D" id="1.20.58.1100">
    <property type="match status" value="1"/>
</dbReference>
<keyword evidence="5" id="KW-1185">Reference proteome</keyword>
<accession>A0A1Y1XUG4</accession>
<dbReference type="SMART" id="SM00239">
    <property type="entry name" value="C2"/>
    <property type="match status" value="1"/>
</dbReference>
<dbReference type="EMBL" id="MCFE01000489">
    <property type="protein sequence ID" value="ORX88924.1"/>
    <property type="molecule type" value="Genomic_DNA"/>
</dbReference>
<feature type="domain" description="MHD2" evidence="3">
    <location>
        <begin position="922"/>
        <end position="1037"/>
    </location>
</feature>
<reference evidence="4 5" key="1">
    <citation type="submission" date="2016-07" db="EMBL/GenBank/DDBJ databases">
        <title>Pervasive Adenine N6-methylation of Active Genes in Fungi.</title>
        <authorList>
            <consortium name="DOE Joint Genome Institute"/>
            <person name="Mondo S.J."/>
            <person name="Dannebaum R.O."/>
            <person name="Kuo R.C."/>
            <person name="Labutti K."/>
            <person name="Haridas S."/>
            <person name="Kuo A."/>
            <person name="Salamov A."/>
            <person name="Ahrendt S.R."/>
            <person name="Lipzen A."/>
            <person name="Sullivan W."/>
            <person name="Andreopoulos W.B."/>
            <person name="Clum A."/>
            <person name="Lindquist E."/>
            <person name="Daum C."/>
            <person name="Ramamoorthy G.K."/>
            <person name="Gryganskyi A."/>
            <person name="Culley D."/>
            <person name="Magnuson J.K."/>
            <person name="James T.Y."/>
            <person name="O'Malley M.A."/>
            <person name="Stajich J.E."/>
            <person name="Spatafora J.W."/>
            <person name="Visel A."/>
            <person name="Grigoriev I.V."/>
        </authorList>
    </citation>
    <scope>NUCLEOTIDE SEQUENCE [LARGE SCALE GENOMIC DNA]</scope>
    <source>
        <strain evidence="4 5">CBS 931.73</strain>
    </source>
</reference>
<dbReference type="PROSITE" id="PS51258">
    <property type="entry name" value="MHD1"/>
    <property type="match status" value="1"/>
</dbReference>
<name>A0A1Y1XUG4_9FUNG</name>
<dbReference type="InParanoid" id="A0A1Y1XUG4"/>
<dbReference type="InterPro" id="IPR000008">
    <property type="entry name" value="C2_dom"/>
</dbReference>
<organism evidence="4 5">
    <name type="scientific">Basidiobolus meristosporus CBS 931.73</name>
    <dbReference type="NCBI Taxonomy" id="1314790"/>
    <lineage>
        <taxon>Eukaryota</taxon>
        <taxon>Fungi</taxon>
        <taxon>Fungi incertae sedis</taxon>
        <taxon>Zoopagomycota</taxon>
        <taxon>Entomophthoromycotina</taxon>
        <taxon>Basidiobolomycetes</taxon>
        <taxon>Basidiobolales</taxon>
        <taxon>Basidiobolaceae</taxon>
        <taxon>Basidiobolus</taxon>
    </lineage>
</organism>
<sequence length="1092" mass="125777">MLSDDESGFYETYEHALRIALLQQNIAREVYKAGQETYKEKFVTTETPLPAPFRESLCEALEKGINIPTTPTTHPLEPSQVATRCCATLATTLRNQGSAENITLEELLQLYVDHVLFDFRNNGLSPSLQVKTRLVKCLDEFLLVTLPLAKGNTDLMNRLGSYKLVLLHLEQDQYVEFVGELFNQDSTAHQENIRLLRPYCTRQAAILELQSHQAKLEEGDTLYKEEDFQSPTEFQKWMSSEKEKIKQLLNGLQSIPCVMSEQEEKVSLIPKDAKKHLKNLLLLMPPEEQYSKSTSEIGSIFLNLCTHHWRVPAFYRKAAHLEAATIKWDMDELPYEYLGEAIAEVDSLSEDAILPDIRALLSVCESLEVLLIKRFGEALRLLDRNPQEEFGWIKVIVNNIKDNPILLSHREGNGPFVQQIEECIQYSALERYKELQARVFSDDQEFNEAQNLLEITRIMLDDIAKCRTMFPFDEFKWVGLVWLCRRSSDPLFCRTPSSPGINVIATLIKPQLGYFTLDIQNMIDDPNSKHIALRDTFELYSNVSRLSDIAKLHGSHFQFDLTKWFQSQINRWLADLDAKALDWVKRAIDKDQFGFVSDKLRHSSSIVDLFSFFQQQVNPGFELHWPSSQMKASFVRDLSKIVMKRLQLYCQIIREKFHEQMERQRDEIAQKAESASKYGWTSLLRKEKANPPDENEFEIPNEYCVMLNNLAQAESSLFKLWTALEYEPEPEDSGSENTLDTQTTLTYLVTVVQAQNLPACNFNGSSDSFVELNVGSRGVGQTTVIEESLHPWWEESFQFEAHGSQKLHVAVYAKNYMQDDEICGLGLPLVLEAQTYAQYTIQEDWIPLVPHGRALIRSVALGETEHVEYYFGKSLNIVTVTLNDMARLLVYQMQQDLSTHIHGMFHSIRGKSTTAITTELCDKALHRLLNYLDRSLGTLYENLYDKSWKAVVGEIWSSIIDIYESILFPPLGTSRSPLSETELQVTYKCLELTKVFFNGGSTESGVHIQELENQRYQQLMLTQRLFLMSTEELIDSFRAHVNQVHTEDHDGPEQSILMTIYYILRVLQMVHKAFNERFVRKQMEMIAFPTTD</sequence>
<evidence type="ECO:0008006" key="6">
    <source>
        <dbReference type="Google" id="ProtNLM"/>
    </source>
</evidence>
<proteinExistence type="predicted"/>
<dbReference type="Pfam" id="PF06292">
    <property type="entry name" value="MUN"/>
    <property type="match status" value="1"/>
</dbReference>
<dbReference type="STRING" id="1314790.A0A1Y1XUG4"/>
<dbReference type="Gene3D" id="1.10.357.50">
    <property type="match status" value="1"/>
</dbReference>
<evidence type="ECO:0000259" key="3">
    <source>
        <dbReference type="PROSITE" id="PS51259"/>
    </source>
</evidence>
<comment type="caution">
    <text evidence="4">The sequence shown here is derived from an EMBL/GenBank/DDBJ whole genome shotgun (WGS) entry which is preliminary data.</text>
</comment>
<dbReference type="PANTHER" id="PTHR47263:SF1">
    <property type="entry name" value="C2 DOMAIN PROTEIN (AFU_ORTHOLOGUE AFUA_7G02350)"/>
    <property type="match status" value="1"/>
</dbReference>
<feature type="domain" description="C2" evidence="1">
    <location>
        <begin position="726"/>
        <end position="846"/>
    </location>
</feature>
<dbReference type="InterPro" id="IPR010439">
    <property type="entry name" value="MUN_dom"/>
</dbReference>